<dbReference type="Pfam" id="PF00550">
    <property type="entry name" value="PP-binding"/>
    <property type="match status" value="1"/>
</dbReference>
<dbReference type="Proteomes" id="UP000806528">
    <property type="component" value="Unassembled WGS sequence"/>
</dbReference>
<dbReference type="InterPro" id="IPR023213">
    <property type="entry name" value="CAT-like_dom_sf"/>
</dbReference>
<dbReference type="PANTHER" id="PTHR45527">
    <property type="entry name" value="NONRIBOSOMAL PEPTIDE SYNTHETASE"/>
    <property type="match status" value="1"/>
</dbReference>
<comment type="caution">
    <text evidence="5">The sequence shown here is derived from an EMBL/GenBank/DDBJ whole genome shotgun (WGS) entry which is preliminary data.</text>
</comment>
<dbReference type="InterPro" id="IPR000873">
    <property type="entry name" value="AMP-dep_synth/lig_dom"/>
</dbReference>
<dbReference type="InterPro" id="IPR001242">
    <property type="entry name" value="Condensation_dom"/>
</dbReference>
<dbReference type="SUPFAM" id="SSF52777">
    <property type="entry name" value="CoA-dependent acyltransferases"/>
    <property type="match status" value="2"/>
</dbReference>
<dbReference type="SUPFAM" id="SSF47336">
    <property type="entry name" value="ACP-like"/>
    <property type="match status" value="1"/>
</dbReference>
<proteinExistence type="predicted"/>
<dbReference type="InterPro" id="IPR001031">
    <property type="entry name" value="Thioesterase"/>
</dbReference>
<dbReference type="InterPro" id="IPR020802">
    <property type="entry name" value="TesA-like"/>
</dbReference>
<sequence>MSQPASATLEDVLPLAPLQQGLLFHSLDDDQRLDVYTVQHVFEFDRPVDAGVLRASADEMLRRHPNLRAGFAHEGMEQPVQFIRPAMPAHWREVDLSGHEPAERDRELTRIRREERERRFDLTRPPLIRNVLVHCGPGRTVLVETHHHILMDGWSGTLYIFELLELYRAGGDGSKLPPARPYRDYLVWLSRQDMDRAAGAWREALRGLDAPTLVAPPDQGRRPVMPRSLEATLDPETAQALTTVARRIGVTPNTLLYTAWALTLRAQTGRDDIVFGSTVSGRPPEIPDVSSIIGLFFNTIPVRIDPRPDERLLDLFARVHEQQTALLPYHHVNLAEIQRQAGLGTLFDTLYVLRNTPKDASQVRELEEAVGLESVSAADATHYPLTFVVEPGETTAVSLAYRPDLFDDTTVQRLFDRALAAIGELTRDPEQRVADLDLLSEEENRAVLVEPNRTERDLPADPITRILERTAQRVPDRTALVFHGRRVSFAELNGRANRIARLLVERGVAPDTSVALGVPRSVDAVAGLFAVLKAGAGYVPLDLDHPESRLADMLAEAAPPVALVDEGSAPKVPYPEGTAALVLGQAGTEAALEGLSTEDLTDAELLGPVTPDTLAYTIYTSGSTGRPKGVAVPLRGLTNMLVNHQERIFDQVIAEQGGRVLRIAHTVSFSFDMSWEELLWLVQGHEVHLMDEEMRRDSDALTSYCAEHSIDVVNVTPSYCGQLIEDGLLEQDGRHVPGLVLLGGEAVSDAVWQRLREAPGVLGYNLYGPTEYTINTLGGGTEDSGAPTVGAPIHNTRVYVLDPGLAPVPPGVPGELYVSGAGLARGYAERPGATADRFVADPFGPPGTRMYRTGDLVRWGEDGLVDFLGRTDDQIKIRGHRVEPGEIVAVLESHPDLSQAAVLAREDTPGVRRLVAYLVPRTGGAERLDTEEVRSALAARLPDHMVPSALVPVERLPLTVNGKLDQAALPAPEWRAGGGRAPANEEERTLCALFAEVLGLDEVGVEDDFFALGGHSLLAMRLVGKIRGAFDTRLRVGEVLTAATPERIAARLLGSEANTDPLATVLPLRAGGDLPPLFCLHPAAGFSWSFAGLTPYLDTDRPVYGVQSPGLRGRHGVATDLDGIAEYYLERIRSVQPRGPYHLVGWSFGGQVAHAVATLLQQRGEEVALLAVMDTYPLDGERRSRELSAGPEELEQEALRFLLATSMRDVPDDFAPPYARAEVTEFIREGEGIWGDLDPQTLDAVVDTYRENAELMTRATYRTFDGDLVFFTAAGTPREDVDHRAWEPYVTGRVSDHRVNASHDALTGPAALTEVGPVLAEALEQTPGMRDEKK</sequence>
<dbReference type="Pfam" id="PF13193">
    <property type="entry name" value="AMP-binding_C"/>
    <property type="match status" value="1"/>
</dbReference>
<dbReference type="PROSITE" id="PS50075">
    <property type="entry name" value="CARRIER"/>
    <property type="match status" value="1"/>
</dbReference>
<keyword evidence="6" id="KW-1185">Reference proteome</keyword>
<dbReference type="Gene3D" id="3.30.300.30">
    <property type="match status" value="1"/>
</dbReference>
<dbReference type="CDD" id="cd19543">
    <property type="entry name" value="DCL_NRPS"/>
    <property type="match status" value="1"/>
</dbReference>
<dbReference type="SUPFAM" id="SSF53474">
    <property type="entry name" value="alpha/beta-Hydrolases"/>
    <property type="match status" value="1"/>
</dbReference>
<keyword evidence="3" id="KW-0597">Phosphoprotein</keyword>
<dbReference type="InterPro" id="IPR020806">
    <property type="entry name" value="PKS_PP-bd"/>
</dbReference>
<dbReference type="Pfam" id="PF00975">
    <property type="entry name" value="Thioesterase"/>
    <property type="match status" value="1"/>
</dbReference>
<dbReference type="InterPro" id="IPR009081">
    <property type="entry name" value="PP-bd_ACP"/>
</dbReference>
<evidence type="ECO:0000256" key="2">
    <source>
        <dbReference type="ARBA" id="ARBA00022450"/>
    </source>
</evidence>
<dbReference type="CDD" id="cd05930">
    <property type="entry name" value="A_NRPS"/>
    <property type="match status" value="1"/>
</dbReference>
<dbReference type="SMART" id="SM00823">
    <property type="entry name" value="PKS_PP"/>
    <property type="match status" value="1"/>
</dbReference>
<accession>A0ABR9P161</accession>
<comment type="cofactor">
    <cofactor evidence="1">
        <name>pantetheine 4'-phosphate</name>
        <dbReference type="ChEBI" id="CHEBI:47942"/>
    </cofactor>
</comment>
<evidence type="ECO:0000256" key="1">
    <source>
        <dbReference type="ARBA" id="ARBA00001957"/>
    </source>
</evidence>
<dbReference type="InterPro" id="IPR045851">
    <property type="entry name" value="AMP-bd_C_sf"/>
</dbReference>
<dbReference type="Gene3D" id="3.30.559.10">
    <property type="entry name" value="Chloramphenicol acetyltransferase-like domain"/>
    <property type="match status" value="1"/>
</dbReference>
<dbReference type="Gene3D" id="3.40.50.980">
    <property type="match status" value="2"/>
</dbReference>
<name>A0ABR9P161_9ACTN</name>
<dbReference type="PANTHER" id="PTHR45527:SF1">
    <property type="entry name" value="FATTY ACID SYNTHASE"/>
    <property type="match status" value="1"/>
</dbReference>
<dbReference type="InterPro" id="IPR010071">
    <property type="entry name" value="AA_adenyl_dom"/>
</dbReference>
<dbReference type="Pfam" id="PF00501">
    <property type="entry name" value="AMP-binding"/>
    <property type="match status" value="1"/>
</dbReference>
<dbReference type="SUPFAM" id="SSF56801">
    <property type="entry name" value="Acetyl-CoA synthetase-like"/>
    <property type="match status" value="1"/>
</dbReference>
<evidence type="ECO:0000256" key="3">
    <source>
        <dbReference type="ARBA" id="ARBA00022553"/>
    </source>
</evidence>
<evidence type="ECO:0000313" key="5">
    <source>
        <dbReference type="EMBL" id="MBE2997580.1"/>
    </source>
</evidence>
<dbReference type="Gene3D" id="3.40.50.1820">
    <property type="entry name" value="alpha/beta hydrolase"/>
    <property type="match status" value="1"/>
</dbReference>
<evidence type="ECO:0000259" key="4">
    <source>
        <dbReference type="PROSITE" id="PS50075"/>
    </source>
</evidence>
<dbReference type="InterPro" id="IPR036736">
    <property type="entry name" value="ACP-like_sf"/>
</dbReference>
<dbReference type="NCBIfam" id="TIGR01733">
    <property type="entry name" value="AA-adenyl-dom"/>
    <property type="match status" value="1"/>
</dbReference>
<dbReference type="Gene3D" id="3.30.559.30">
    <property type="entry name" value="Nonribosomal peptide synthetase, condensation domain"/>
    <property type="match status" value="1"/>
</dbReference>
<evidence type="ECO:0000313" key="6">
    <source>
        <dbReference type="Proteomes" id="UP000806528"/>
    </source>
</evidence>
<organism evidence="5 6">
    <name type="scientific">Nocardiopsis coralli</name>
    <dbReference type="NCBI Taxonomy" id="2772213"/>
    <lineage>
        <taxon>Bacteria</taxon>
        <taxon>Bacillati</taxon>
        <taxon>Actinomycetota</taxon>
        <taxon>Actinomycetes</taxon>
        <taxon>Streptosporangiales</taxon>
        <taxon>Nocardiopsidaceae</taxon>
        <taxon>Nocardiopsis</taxon>
    </lineage>
</organism>
<dbReference type="InterPro" id="IPR006162">
    <property type="entry name" value="Ppantetheine_attach_site"/>
</dbReference>
<dbReference type="Gene3D" id="2.30.38.10">
    <property type="entry name" value="Luciferase, Domain 3"/>
    <property type="match status" value="1"/>
</dbReference>
<dbReference type="SMART" id="SM00824">
    <property type="entry name" value="PKS_TE"/>
    <property type="match status" value="1"/>
</dbReference>
<reference evidence="5 6" key="1">
    <citation type="submission" date="2020-09" db="EMBL/GenBank/DDBJ databases">
        <title>Diversity and distribution of actinomycetes associated with coral in the coast of Hainan.</title>
        <authorList>
            <person name="Li F."/>
        </authorList>
    </citation>
    <scope>NUCLEOTIDE SEQUENCE [LARGE SCALE GENOMIC DNA]</scope>
    <source>
        <strain evidence="5 6">HNM0947</strain>
    </source>
</reference>
<feature type="domain" description="Carrier" evidence="4">
    <location>
        <begin position="981"/>
        <end position="1056"/>
    </location>
</feature>
<dbReference type="InterPro" id="IPR025110">
    <property type="entry name" value="AMP-bd_C"/>
</dbReference>
<dbReference type="RefSeq" id="WP_193120239.1">
    <property type="nucleotide sequence ID" value="NZ_JADBGI010000002.1"/>
</dbReference>
<keyword evidence="2" id="KW-0596">Phosphopantetheine</keyword>
<dbReference type="InterPro" id="IPR029058">
    <property type="entry name" value="AB_hydrolase_fold"/>
</dbReference>
<gene>
    <name evidence="5" type="ORF">IDM40_02510</name>
</gene>
<dbReference type="PROSITE" id="PS00012">
    <property type="entry name" value="PHOSPHOPANTETHEINE"/>
    <property type="match status" value="1"/>
</dbReference>
<protein>
    <submittedName>
        <fullName evidence="5">Amino acid adenylation domain-containing protein</fullName>
    </submittedName>
</protein>
<dbReference type="Pfam" id="PF00668">
    <property type="entry name" value="Condensation"/>
    <property type="match status" value="1"/>
</dbReference>
<dbReference type="EMBL" id="JADBGI010000002">
    <property type="protein sequence ID" value="MBE2997580.1"/>
    <property type="molecule type" value="Genomic_DNA"/>
</dbReference>